<comment type="subcellular location">
    <subcellularLocation>
        <location evidence="1">Secreted</location>
    </subcellularLocation>
</comment>
<evidence type="ECO:0000256" key="1">
    <source>
        <dbReference type="ARBA" id="ARBA00004613"/>
    </source>
</evidence>
<comment type="caution">
    <text evidence="6">The sequence shown here is derived from an EMBL/GenBank/DDBJ whole genome shotgun (WGS) entry which is preliminary data.</text>
</comment>
<dbReference type="SUPFAM" id="SSF49842">
    <property type="entry name" value="TNF-like"/>
    <property type="match status" value="1"/>
</dbReference>
<dbReference type="InterPro" id="IPR050822">
    <property type="entry name" value="Cerebellin_Synaptic_Org"/>
</dbReference>
<keyword evidence="2" id="KW-0964">Secreted</keyword>
<dbReference type="EMBL" id="NEDP02076674">
    <property type="protein sequence ID" value="OWF36116.1"/>
    <property type="molecule type" value="Genomic_DNA"/>
</dbReference>
<evidence type="ECO:0000256" key="2">
    <source>
        <dbReference type="ARBA" id="ARBA00022525"/>
    </source>
</evidence>
<evidence type="ECO:0000256" key="3">
    <source>
        <dbReference type="ARBA" id="ARBA00022729"/>
    </source>
</evidence>
<dbReference type="PANTHER" id="PTHR22923">
    <property type="entry name" value="CEREBELLIN-RELATED"/>
    <property type="match status" value="1"/>
</dbReference>
<evidence type="ECO:0000313" key="7">
    <source>
        <dbReference type="Proteomes" id="UP000242188"/>
    </source>
</evidence>
<keyword evidence="3 4" id="KW-0732">Signal</keyword>
<dbReference type="Gene3D" id="2.60.120.40">
    <property type="match status" value="1"/>
</dbReference>
<dbReference type="OrthoDB" id="6150994at2759"/>
<reference evidence="6 7" key="1">
    <citation type="journal article" date="2017" name="Nat. Ecol. Evol.">
        <title>Scallop genome provides insights into evolution of bilaterian karyotype and development.</title>
        <authorList>
            <person name="Wang S."/>
            <person name="Zhang J."/>
            <person name="Jiao W."/>
            <person name="Li J."/>
            <person name="Xun X."/>
            <person name="Sun Y."/>
            <person name="Guo X."/>
            <person name="Huan P."/>
            <person name="Dong B."/>
            <person name="Zhang L."/>
            <person name="Hu X."/>
            <person name="Sun X."/>
            <person name="Wang J."/>
            <person name="Zhao C."/>
            <person name="Wang Y."/>
            <person name="Wang D."/>
            <person name="Huang X."/>
            <person name="Wang R."/>
            <person name="Lv J."/>
            <person name="Li Y."/>
            <person name="Zhang Z."/>
            <person name="Liu B."/>
            <person name="Lu W."/>
            <person name="Hui Y."/>
            <person name="Liang J."/>
            <person name="Zhou Z."/>
            <person name="Hou R."/>
            <person name="Li X."/>
            <person name="Liu Y."/>
            <person name="Li H."/>
            <person name="Ning X."/>
            <person name="Lin Y."/>
            <person name="Zhao L."/>
            <person name="Xing Q."/>
            <person name="Dou J."/>
            <person name="Li Y."/>
            <person name="Mao J."/>
            <person name="Guo H."/>
            <person name="Dou H."/>
            <person name="Li T."/>
            <person name="Mu C."/>
            <person name="Jiang W."/>
            <person name="Fu Q."/>
            <person name="Fu X."/>
            <person name="Miao Y."/>
            <person name="Liu J."/>
            <person name="Yu Q."/>
            <person name="Li R."/>
            <person name="Liao H."/>
            <person name="Li X."/>
            <person name="Kong Y."/>
            <person name="Jiang Z."/>
            <person name="Chourrout D."/>
            <person name="Li R."/>
            <person name="Bao Z."/>
        </authorList>
    </citation>
    <scope>NUCLEOTIDE SEQUENCE [LARGE SCALE GENOMIC DNA]</scope>
    <source>
        <strain evidence="6 7">PY_sf001</strain>
    </source>
</reference>
<name>A0A210PI67_MIZYE</name>
<evidence type="ECO:0000259" key="5">
    <source>
        <dbReference type="PROSITE" id="PS50871"/>
    </source>
</evidence>
<dbReference type="InterPro" id="IPR008983">
    <property type="entry name" value="Tumour_necrosis_fac-like_dom"/>
</dbReference>
<feature type="domain" description="C1q" evidence="5">
    <location>
        <begin position="117"/>
        <end position="255"/>
    </location>
</feature>
<dbReference type="AlphaFoldDB" id="A0A210PI67"/>
<dbReference type="SMART" id="SM00110">
    <property type="entry name" value="C1Q"/>
    <property type="match status" value="1"/>
</dbReference>
<organism evidence="6 7">
    <name type="scientific">Mizuhopecten yessoensis</name>
    <name type="common">Japanese scallop</name>
    <name type="synonym">Patinopecten yessoensis</name>
    <dbReference type="NCBI Taxonomy" id="6573"/>
    <lineage>
        <taxon>Eukaryota</taxon>
        <taxon>Metazoa</taxon>
        <taxon>Spiralia</taxon>
        <taxon>Lophotrochozoa</taxon>
        <taxon>Mollusca</taxon>
        <taxon>Bivalvia</taxon>
        <taxon>Autobranchia</taxon>
        <taxon>Pteriomorphia</taxon>
        <taxon>Pectinida</taxon>
        <taxon>Pectinoidea</taxon>
        <taxon>Pectinidae</taxon>
        <taxon>Mizuhopecten</taxon>
    </lineage>
</organism>
<dbReference type="Proteomes" id="UP000242188">
    <property type="component" value="Unassembled WGS sequence"/>
</dbReference>
<evidence type="ECO:0000256" key="4">
    <source>
        <dbReference type="SAM" id="SignalP"/>
    </source>
</evidence>
<dbReference type="Pfam" id="PF00386">
    <property type="entry name" value="C1q"/>
    <property type="match status" value="1"/>
</dbReference>
<dbReference type="PROSITE" id="PS50871">
    <property type="entry name" value="C1Q"/>
    <property type="match status" value="1"/>
</dbReference>
<proteinExistence type="predicted"/>
<dbReference type="STRING" id="6573.A0A210PI67"/>
<feature type="signal peptide" evidence="4">
    <location>
        <begin position="1"/>
        <end position="17"/>
    </location>
</feature>
<feature type="chain" id="PRO_5013188256" evidence="4">
    <location>
        <begin position="18"/>
        <end position="255"/>
    </location>
</feature>
<dbReference type="InterPro" id="IPR001073">
    <property type="entry name" value="C1q_dom"/>
</dbReference>
<accession>A0A210PI67</accession>
<gene>
    <name evidence="6" type="ORF">KP79_PYT23088</name>
</gene>
<dbReference type="PANTHER" id="PTHR22923:SF116">
    <property type="entry name" value="C1Q DOMAIN-CONTAINING PROTEIN"/>
    <property type="match status" value="1"/>
</dbReference>
<keyword evidence="7" id="KW-1185">Reference proteome</keyword>
<dbReference type="GO" id="GO:0005576">
    <property type="term" value="C:extracellular region"/>
    <property type="evidence" value="ECO:0007669"/>
    <property type="project" value="UniProtKB-SubCell"/>
</dbReference>
<evidence type="ECO:0000313" key="6">
    <source>
        <dbReference type="EMBL" id="OWF36116.1"/>
    </source>
</evidence>
<protein>
    <submittedName>
        <fullName evidence="6">Complement C1q tumor necrosis factor-related protein 2</fullName>
    </submittedName>
</protein>
<sequence>MSLQLLFVTLCFLSVSGNSLSADVGQTITAQYINELVEEYMANHLSALEAKYQSKFESLDKENALLKSGLISLKSAIEVLNHGDPSDEGDRNDTKMITNRPSLLSDDTRSYRVSTSNVQPQVAFQAVLDHTIGILGDYKTIKFNRIDLSLGNDYNANTGVFTCSVPGLYVFHTNIVNIKGKSLELDFLKNGNLFGRAYIGDEDTGRSESASSTAIVQLAVSDTVWLSTNTNHDSGDLLYPPYCYFSGYLLYPYIV</sequence>
<dbReference type="PRINTS" id="PR00007">
    <property type="entry name" value="COMPLEMNTC1Q"/>
</dbReference>